<dbReference type="GO" id="GO:0012505">
    <property type="term" value="C:endomembrane system"/>
    <property type="evidence" value="ECO:0007669"/>
    <property type="project" value="TreeGrafter"/>
</dbReference>
<feature type="transmembrane region" description="Helical" evidence="2">
    <location>
        <begin position="55"/>
        <end position="71"/>
    </location>
</feature>
<dbReference type="WBParaSite" id="PgR062_g037_t02">
    <property type="protein sequence ID" value="PgR062_g037_t02"/>
    <property type="gene ID" value="PgR062_g037"/>
</dbReference>
<feature type="transmembrane region" description="Helical" evidence="2">
    <location>
        <begin position="92"/>
        <end position="114"/>
    </location>
</feature>
<dbReference type="InterPro" id="IPR020556">
    <property type="entry name" value="Amidase_CS"/>
</dbReference>
<feature type="transmembrane region" description="Helical" evidence="2">
    <location>
        <begin position="6"/>
        <end position="25"/>
    </location>
</feature>
<evidence type="ECO:0000313" key="4">
    <source>
        <dbReference type="Proteomes" id="UP000887569"/>
    </source>
</evidence>
<dbReference type="InterPro" id="IPR023631">
    <property type="entry name" value="Amidase_dom"/>
</dbReference>
<evidence type="ECO:0000259" key="3">
    <source>
        <dbReference type="Pfam" id="PF01425"/>
    </source>
</evidence>
<keyword evidence="2" id="KW-1133">Transmembrane helix</keyword>
<dbReference type="PANTHER" id="PTHR43372">
    <property type="entry name" value="FATTY-ACID AMIDE HYDROLASE"/>
    <property type="match status" value="1"/>
</dbReference>
<keyword evidence="2" id="KW-0472">Membrane</keyword>
<dbReference type="Proteomes" id="UP000887569">
    <property type="component" value="Unplaced"/>
</dbReference>
<dbReference type="AlphaFoldDB" id="A0A915BV22"/>
<reference evidence="5" key="1">
    <citation type="submission" date="2022-11" db="UniProtKB">
        <authorList>
            <consortium name="WormBaseParasite"/>
        </authorList>
    </citation>
    <scope>IDENTIFICATION</scope>
</reference>
<dbReference type="Pfam" id="PF01425">
    <property type="entry name" value="Amidase"/>
    <property type="match status" value="1"/>
</dbReference>
<dbReference type="InterPro" id="IPR052739">
    <property type="entry name" value="FAAH2"/>
</dbReference>
<organism evidence="4 5">
    <name type="scientific">Parascaris univalens</name>
    <name type="common">Nematode worm</name>
    <dbReference type="NCBI Taxonomy" id="6257"/>
    <lineage>
        <taxon>Eukaryota</taxon>
        <taxon>Metazoa</taxon>
        <taxon>Ecdysozoa</taxon>
        <taxon>Nematoda</taxon>
        <taxon>Chromadorea</taxon>
        <taxon>Rhabditida</taxon>
        <taxon>Spirurina</taxon>
        <taxon>Ascaridomorpha</taxon>
        <taxon>Ascaridoidea</taxon>
        <taxon>Ascarididae</taxon>
        <taxon>Parascaris</taxon>
    </lineage>
</organism>
<accession>A0A915BV22</accession>
<dbReference type="Gene3D" id="3.90.1300.10">
    <property type="entry name" value="Amidase signature (AS) domain"/>
    <property type="match status" value="1"/>
</dbReference>
<evidence type="ECO:0000256" key="2">
    <source>
        <dbReference type="SAM" id="Phobius"/>
    </source>
</evidence>
<protein>
    <submittedName>
        <fullName evidence="5">Amidase domain-containing protein</fullName>
    </submittedName>
</protein>
<comment type="similarity">
    <text evidence="1">Belongs to the amidase family.</text>
</comment>
<dbReference type="InterPro" id="IPR036928">
    <property type="entry name" value="AS_sf"/>
</dbReference>
<keyword evidence="4" id="KW-1185">Reference proteome</keyword>
<evidence type="ECO:0000313" key="5">
    <source>
        <dbReference type="WBParaSite" id="PgR062_g037_t02"/>
    </source>
</evidence>
<sequence length="612" mass="68748">HQLDHIPFVVLIVLILFFFSSLKYSSSKYSKSIRPLVSLIVFIAIFTQYTRPVNIAAIMHWLYAFMLLAFPTKRNPRIRTARFMLAAFLKTFRPLLLVISEIYFRCVDILFWAINVFTKRNAVRKPTDSLLLISATQAADMIRTRELTSEELVEAYINRIEQVNGIINAVVEKNYENARYLAKEVDAIFDNLQTGSERYNELIASKPLLGVPFTIKDCIEVDGLRCTIGITSRKDLVAEKDAAVVQRMRNAGAIPLAVTNVPEVCMWWESVNAIHGRSSNPYDTRRITGGSSGGEAALISAAGSVIGLGSDIGGSIRMPSYFNGVFGLKPTSGIVPLTGHLPPTEGFRTEMLRIGPICRYAEDLIIMLKVMATEESVGLLQLEKAVNLRKMRLFYMEGLKTPYAQSISSECYDALKRAVRYFETKYDLCAIRLDLPFAHYAVEFFLTSIEVPGAPSFAHHMTDLKSELNCLGELVKWCFRRSRHTFPAIMTGILDRQSPFNDEQKKVLMSLRDRLNRELRELLQDDAILIFPSFPTTAPYHHQPLLTPLNFAYTALWNTLAMPVVQCPMGLNKRGIPLGVQVVGAPATDRLLIAVAQDLEDGFGGWRPAMDS</sequence>
<name>A0A915BV22_PARUN</name>
<proteinExistence type="inferred from homology"/>
<dbReference type="SUPFAM" id="SSF75304">
    <property type="entry name" value="Amidase signature (AS) enzymes"/>
    <property type="match status" value="1"/>
</dbReference>
<dbReference type="PROSITE" id="PS00571">
    <property type="entry name" value="AMIDASES"/>
    <property type="match status" value="1"/>
</dbReference>
<feature type="domain" description="Amidase" evidence="3">
    <location>
        <begin position="151"/>
        <end position="592"/>
    </location>
</feature>
<evidence type="ECO:0000256" key="1">
    <source>
        <dbReference type="ARBA" id="ARBA00009199"/>
    </source>
</evidence>
<keyword evidence="2" id="KW-0812">Transmembrane</keyword>
<feature type="transmembrane region" description="Helical" evidence="2">
    <location>
        <begin position="32"/>
        <end position="49"/>
    </location>
</feature>
<dbReference type="PANTHER" id="PTHR43372:SF4">
    <property type="entry name" value="FATTY-ACID AMIDE HYDROLASE 2"/>
    <property type="match status" value="1"/>
</dbReference>